<dbReference type="PANTHER" id="PTHR30050:SF4">
    <property type="entry name" value="ATP-BINDING PROTEIN RV3427C IN INSERTION SEQUENCE-RELATED"/>
    <property type="match status" value="1"/>
</dbReference>
<dbReference type="SMART" id="SM00382">
    <property type="entry name" value="AAA"/>
    <property type="match status" value="1"/>
</dbReference>
<evidence type="ECO:0000313" key="2">
    <source>
        <dbReference type="EMBL" id="CRY97634.1"/>
    </source>
</evidence>
<dbReference type="InterPro" id="IPR028350">
    <property type="entry name" value="DNAC/IstB-like"/>
</dbReference>
<protein>
    <recommendedName>
        <fullName evidence="1">AAA+ ATPase domain-containing protein</fullName>
    </recommendedName>
</protein>
<organism evidence="2">
    <name type="scientific">uncultured prokaryote</name>
    <dbReference type="NCBI Taxonomy" id="198431"/>
    <lineage>
        <taxon>unclassified sequences</taxon>
        <taxon>environmental samples</taxon>
    </lineage>
</organism>
<name>A0A0H5Q8B3_9ZZZZ</name>
<dbReference type="AlphaFoldDB" id="A0A0H5Q8B3"/>
<dbReference type="CDD" id="cd00009">
    <property type="entry name" value="AAA"/>
    <property type="match status" value="1"/>
</dbReference>
<dbReference type="InterPro" id="IPR002611">
    <property type="entry name" value="IstB_ATP-bd"/>
</dbReference>
<dbReference type="InterPro" id="IPR003593">
    <property type="entry name" value="AAA+_ATPase"/>
</dbReference>
<dbReference type="Pfam" id="PF01695">
    <property type="entry name" value="IstB_IS21"/>
    <property type="match status" value="1"/>
</dbReference>
<dbReference type="PIRSF" id="PIRSF003073">
    <property type="entry name" value="DNAC_TnpB_IstB"/>
    <property type="match status" value="1"/>
</dbReference>
<accession>A0A0H5Q8B3</accession>
<reference evidence="2" key="2">
    <citation type="submission" date="2015-07" db="EMBL/GenBank/DDBJ databases">
        <title>Plasmids, circular viruses and viroids from rat gut.</title>
        <authorList>
            <person name="Jorgensen T.J."/>
            <person name="Hansen M.A."/>
            <person name="Xu Z."/>
            <person name="Tabak M.A."/>
            <person name="Sorensen S.J."/>
            <person name="Hansen L.H."/>
        </authorList>
    </citation>
    <scope>NUCLEOTIDE SEQUENCE</scope>
    <source>
        <strain evidence="2">RGFK1667</strain>
    </source>
</reference>
<dbReference type="GO" id="GO:0006260">
    <property type="term" value="P:DNA replication"/>
    <property type="evidence" value="ECO:0007669"/>
    <property type="project" value="TreeGrafter"/>
</dbReference>
<dbReference type="Gene3D" id="3.40.50.300">
    <property type="entry name" value="P-loop containing nucleotide triphosphate hydrolases"/>
    <property type="match status" value="1"/>
</dbReference>
<proteinExistence type="predicted"/>
<feature type="domain" description="AAA+ ATPase" evidence="1">
    <location>
        <begin position="117"/>
        <end position="252"/>
    </location>
</feature>
<dbReference type="InterPro" id="IPR027417">
    <property type="entry name" value="P-loop_NTPase"/>
</dbReference>
<evidence type="ECO:0000259" key="1">
    <source>
        <dbReference type="SMART" id="SM00382"/>
    </source>
</evidence>
<dbReference type="GO" id="GO:0005524">
    <property type="term" value="F:ATP binding"/>
    <property type="evidence" value="ECO:0007669"/>
    <property type="project" value="InterPro"/>
</dbReference>
<dbReference type="EMBL" id="LN854172">
    <property type="protein sequence ID" value="CRY97634.1"/>
    <property type="molecule type" value="Genomic_DNA"/>
</dbReference>
<dbReference type="SUPFAM" id="SSF52540">
    <property type="entry name" value="P-loop containing nucleoside triphosphate hydrolases"/>
    <property type="match status" value="1"/>
</dbReference>
<reference evidence="2" key="1">
    <citation type="submission" date="2015-06" db="EMBL/GenBank/DDBJ databases">
        <authorList>
            <person name="Joergensen T."/>
        </authorList>
    </citation>
    <scope>NUCLEOTIDE SEQUENCE</scope>
    <source>
        <strain evidence="2">RGFK1667</strain>
    </source>
</reference>
<dbReference type="PANTHER" id="PTHR30050">
    <property type="entry name" value="CHROMOSOMAL REPLICATION INITIATOR PROTEIN DNAA"/>
    <property type="match status" value="1"/>
</dbReference>
<sequence length="282" mass="31843">MIPVLVNSTLRRGCGMNNSFFEQIQDAAQYLNLDLNAQEMAQLAVEHEYSEENIRIVAEMFTYLQQKKKENIVSTLLRLSRLPLKEPKTFDSFDFGQLHGKQTDALRNLPSLSALYAHKNLAFIGPQGVGKTHLAMAYGRKCCQNGLKAYFLKATELNQRLTDARKYGRESSTINGLVKPSCLIIDEIGRCVFDKENTRMFFDVIDRRYNKEGPNTMIFTSNKGPDKWGEFFNEDSSLLCALDRIFDDATVFMIKGNSYRGKNCETIALSAGAPSALPKAQH</sequence>